<dbReference type="RefSeq" id="WP_092046939.1">
    <property type="nucleotide sequence ID" value="NZ_FOQD01000001.1"/>
</dbReference>
<dbReference type="Proteomes" id="UP000199518">
    <property type="component" value="Unassembled WGS sequence"/>
</dbReference>
<accession>A0A1I3AYW1</accession>
<proteinExistence type="predicted"/>
<evidence type="ECO:0000256" key="1">
    <source>
        <dbReference type="SAM" id="MobiDB-lite"/>
    </source>
</evidence>
<feature type="region of interest" description="Disordered" evidence="1">
    <location>
        <begin position="58"/>
        <end position="78"/>
    </location>
</feature>
<dbReference type="EMBL" id="FOQD01000001">
    <property type="protein sequence ID" value="SFH55275.1"/>
    <property type="molecule type" value="Genomic_DNA"/>
</dbReference>
<sequence length="78" mass="8967">MSAQVTEKGVDELQRIERDFSQQRDALHAEAARISQRLLAWRGRREAIDDALQQLRARLSEPSGPKSSRRFRLDDSSC</sequence>
<organism evidence="2 3">
    <name type="scientific">Planctomicrobium piriforme</name>
    <dbReference type="NCBI Taxonomy" id="1576369"/>
    <lineage>
        <taxon>Bacteria</taxon>
        <taxon>Pseudomonadati</taxon>
        <taxon>Planctomycetota</taxon>
        <taxon>Planctomycetia</taxon>
        <taxon>Planctomycetales</taxon>
        <taxon>Planctomycetaceae</taxon>
        <taxon>Planctomicrobium</taxon>
    </lineage>
</organism>
<name>A0A1I3AYW1_9PLAN</name>
<protein>
    <submittedName>
        <fullName evidence="2">Uncharacterized protein</fullName>
    </submittedName>
</protein>
<gene>
    <name evidence="2" type="ORF">SAMN05421753_101132</name>
</gene>
<dbReference type="AlphaFoldDB" id="A0A1I3AYW1"/>
<evidence type="ECO:0000313" key="3">
    <source>
        <dbReference type="Proteomes" id="UP000199518"/>
    </source>
</evidence>
<keyword evidence="3" id="KW-1185">Reference proteome</keyword>
<reference evidence="3" key="1">
    <citation type="submission" date="2016-10" db="EMBL/GenBank/DDBJ databases">
        <authorList>
            <person name="Varghese N."/>
            <person name="Submissions S."/>
        </authorList>
    </citation>
    <scope>NUCLEOTIDE SEQUENCE [LARGE SCALE GENOMIC DNA]</scope>
    <source>
        <strain evidence="3">DSM 26348</strain>
    </source>
</reference>
<evidence type="ECO:0000313" key="2">
    <source>
        <dbReference type="EMBL" id="SFH55275.1"/>
    </source>
</evidence>